<dbReference type="Proteomes" id="UP000293342">
    <property type="component" value="Unassembled WGS sequence"/>
</dbReference>
<reference evidence="1 2" key="1">
    <citation type="submission" date="2019-02" db="EMBL/GenBank/DDBJ databases">
        <title>Kribbella capetownensis sp. nov. and Kribbella speibonae sp. nov., isolated from soil.</title>
        <authorList>
            <person name="Curtis S.M."/>
            <person name="Norton I."/>
            <person name="Everest G.J."/>
            <person name="Meyers P.R."/>
        </authorList>
    </citation>
    <scope>NUCLEOTIDE SEQUENCE [LARGE SCALE GENOMIC DNA]</scope>
    <source>
        <strain evidence="1 2">YM53</strain>
    </source>
</reference>
<comment type="caution">
    <text evidence="1">The sequence shown here is derived from an EMBL/GenBank/DDBJ whole genome shotgun (WGS) entry which is preliminary data.</text>
</comment>
<evidence type="ECO:0000313" key="1">
    <source>
        <dbReference type="EMBL" id="TCC50289.1"/>
    </source>
</evidence>
<dbReference type="OrthoDB" id="3825959at2"/>
<keyword evidence="2" id="KW-1185">Reference proteome</keyword>
<name>A0A4R0JTM8_9ACTN</name>
<dbReference type="AlphaFoldDB" id="A0A4R0JTM8"/>
<organism evidence="1 2">
    <name type="scientific">Kribbella capetownensis</name>
    <dbReference type="NCBI Taxonomy" id="1572659"/>
    <lineage>
        <taxon>Bacteria</taxon>
        <taxon>Bacillati</taxon>
        <taxon>Actinomycetota</taxon>
        <taxon>Actinomycetes</taxon>
        <taxon>Propionibacteriales</taxon>
        <taxon>Kribbellaceae</taxon>
        <taxon>Kribbella</taxon>
    </lineage>
</organism>
<proteinExistence type="predicted"/>
<protein>
    <submittedName>
        <fullName evidence="1">Uncharacterized protein</fullName>
    </submittedName>
</protein>
<dbReference type="EMBL" id="SJKD01000003">
    <property type="protein sequence ID" value="TCC50289.1"/>
    <property type="molecule type" value="Genomic_DNA"/>
</dbReference>
<sequence length="230" mass="24237">MVLVVAALATTGLSVGWIWTKADAVTPVALPTGISKPLQTVSPSVKPSETPPPIGKVLGTELIAANNDTMPIMSSAWQNQDAQRSGVYGGAAIFFVVHKDYTGQKGVDWGNYVSFGQLAPDIKFSTTPAGLKEAAVQAGTRAIVGLYSKDAKLSGTTHKAITINGHKGHEITTKVAVSVPKLKETFSTIMIVVIDRGDGTAMVSIADIAGSTPAWQQIWRNKVKQIKLNG</sequence>
<evidence type="ECO:0000313" key="2">
    <source>
        <dbReference type="Proteomes" id="UP000293342"/>
    </source>
</evidence>
<accession>A0A4R0JTM8</accession>
<gene>
    <name evidence="1" type="ORF">E0H75_18000</name>
</gene>